<dbReference type="GO" id="GO:0000774">
    <property type="term" value="F:adenyl-nucleotide exchange factor activity"/>
    <property type="evidence" value="ECO:0000318"/>
    <property type="project" value="GO_Central"/>
</dbReference>
<dbReference type="PANTHER" id="PTHR45639:SF3">
    <property type="entry name" value="HYPOXIA UP-REGULATED PROTEIN 1"/>
    <property type="match status" value="1"/>
</dbReference>
<keyword evidence="3" id="KW-0143">Chaperone</keyword>
<dbReference type="VEuPathDB" id="TrichDB:TVAG_301810"/>
<keyword evidence="6" id="KW-1185">Reference proteome</keyword>
<evidence type="ECO:0000256" key="4">
    <source>
        <dbReference type="SAM" id="MobiDB-lite"/>
    </source>
</evidence>
<sequence>MSFLLFSIGVQYLGIDLGSEYLKMAESTILGEPKMKFNPNGKNFRGAVAARKIKFVNEYNSTEYLSSAEVRFGNAALKTLKAHPEFGHEYLARAFGRSNSTFHSSSVFSPYESMKLLLQDVSNTFTYEPDVIFAVPFYWTSIMRQEIASAANNAGMKVLHIVDDKDAVASHYGAINYQKYNANPRNVLFVDIGSTSVKAYGYVFSNRGNYSFANETGTSWSETTGSYYFTKGISAARKISMKKATAFFAEKQPSQYFDNISEPVHEMINVVSQAAEQMKNYLQQHKGSGNSGEIDEIQVFGGSSRISFFNKLITKATGCKNVLHEFNPNEAIAKGIIYLRQMIDGSLTCPTLHVDQHPSSSIFVESGGKTDLYCRSGSSCSSPVRLYNVPNTTEFLYVAVTSDDLPEGAANVQYIIRYSNYSNATDISDKSFIEVHLKVPSTEVQGLRYCTNNTHCVPIYGTVIPVSPSQQPLHSNFTDAFIESKKFVKVQRSEVLKVETMVNQIYSDIQKKLSEKGLNEESVPVEVFSTLKKYMKMVEEGSLNNLSLEQLKDAQTDLKINSKHLLEAVEKLKGKKSKKSDKSKQQTDDIFNDLKNDLDDEKDL</sequence>
<dbReference type="eggNOG" id="KOG0103">
    <property type="taxonomic scope" value="Eukaryota"/>
</dbReference>
<evidence type="ECO:0008006" key="7">
    <source>
        <dbReference type="Google" id="ProtNLM"/>
    </source>
</evidence>
<proteinExistence type="predicted"/>
<organism evidence="5 6">
    <name type="scientific">Trichomonas vaginalis (strain ATCC PRA-98 / G3)</name>
    <dbReference type="NCBI Taxonomy" id="412133"/>
    <lineage>
        <taxon>Eukaryota</taxon>
        <taxon>Metamonada</taxon>
        <taxon>Parabasalia</taxon>
        <taxon>Trichomonadida</taxon>
        <taxon>Trichomonadidae</taxon>
        <taxon>Trichomonas</taxon>
    </lineage>
</organism>
<dbReference type="PRINTS" id="PR00301">
    <property type="entry name" value="HEATSHOCK70"/>
</dbReference>
<dbReference type="PANTHER" id="PTHR45639">
    <property type="entry name" value="HSC70CB, ISOFORM G-RELATED"/>
    <property type="match status" value="1"/>
</dbReference>
<evidence type="ECO:0000256" key="1">
    <source>
        <dbReference type="ARBA" id="ARBA00022741"/>
    </source>
</evidence>
<evidence type="ECO:0000256" key="3">
    <source>
        <dbReference type="ARBA" id="ARBA00023186"/>
    </source>
</evidence>
<name>A2FG21_TRIV3</name>
<dbReference type="STRING" id="5722.A2FG21"/>
<feature type="compositionally biased region" description="Basic and acidic residues" evidence="4">
    <location>
        <begin position="580"/>
        <end position="597"/>
    </location>
</feature>
<dbReference type="InterPro" id="IPR013126">
    <property type="entry name" value="Hsp_70_fam"/>
</dbReference>
<dbReference type="Pfam" id="PF00012">
    <property type="entry name" value="HSP70"/>
    <property type="match status" value="2"/>
</dbReference>
<dbReference type="VEuPathDB" id="TrichDB:TVAGG3_0674730"/>
<dbReference type="GO" id="GO:0005524">
    <property type="term" value="F:ATP binding"/>
    <property type="evidence" value="ECO:0007669"/>
    <property type="project" value="UniProtKB-KW"/>
</dbReference>
<evidence type="ECO:0000313" key="6">
    <source>
        <dbReference type="Proteomes" id="UP000001542"/>
    </source>
</evidence>
<dbReference type="KEGG" id="tva:4753907"/>
<dbReference type="GO" id="GO:0140662">
    <property type="term" value="F:ATP-dependent protein folding chaperone"/>
    <property type="evidence" value="ECO:0007669"/>
    <property type="project" value="InterPro"/>
</dbReference>
<dbReference type="Gene3D" id="3.30.420.40">
    <property type="match status" value="3"/>
</dbReference>
<dbReference type="AlphaFoldDB" id="A2FG21"/>
<dbReference type="OrthoDB" id="10606871at2759"/>
<dbReference type="InParanoid" id="A2FG21"/>
<keyword evidence="1" id="KW-0547">Nucleotide-binding</keyword>
<dbReference type="Proteomes" id="UP000001542">
    <property type="component" value="Unassembled WGS sequence"/>
</dbReference>
<keyword evidence="2" id="KW-0067">ATP-binding</keyword>
<dbReference type="InterPro" id="IPR043129">
    <property type="entry name" value="ATPase_NBD"/>
</dbReference>
<evidence type="ECO:0000256" key="2">
    <source>
        <dbReference type="ARBA" id="ARBA00022840"/>
    </source>
</evidence>
<reference evidence="5" key="1">
    <citation type="submission" date="2006-10" db="EMBL/GenBank/DDBJ databases">
        <authorList>
            <person name="Amadeo P."/>
            <person name="Zhao Q."/>
            <person name="Wortman J."/>
            <person name="Fraser-Liggett C."/>
            <person name="Carlton J."/>
        </authorList>
    </citation>
    <scope>NUCLEOTIDE SEQUENCE</scope>
    <source>
        <strain evidence="5">G3</strain>
    </source>
</reference>
<dbReference type="SUPFAM" id="SSF53067">
    <property type="entry name" value="Actin-like ATPase domain"/>
    <property type="match status" value="2"/>
</dbReference>
<dbReference type="GO" id="GO:0034663">
    <property type="term" value="C:endoplasmic reticulum chaperone complex"/>
    <property type="evidence" value="ECO:0000318"/>
    <property type="project" value="GO_Central"/>
</dbReference>
<evidence type="ECO:0000313" key="5">
    <source>
        <dbReference type="EMBL" id="EAX96140.1"/>
    </source>
</evidence>
<accession>A2FG21</accession>
<gene>
    <name evidence="5" type="ORF">TVAG_301810</name>
</gene>
<feature type="region of interest" description="Disordered" evidence="4">
    <location>
        <begin position="573"/>
        <end position="604"/>
    </location>
</feature>
<dbReference type="SMR" id="A2FG21"/>
<dbReference type="RefSeq" id="XP_001309070.1">
    <property type="nucleotide sequence ID" value="XM_001309069.1"/>
</dbReference>
<dbReference type="EMBL" id="DS113772">
    <property type="protein sequence ID" value="EAX96140.1"/>
    <property type="molecule type" value="Genomic_DNA"/>
</dbReference>
<reference evidence="5" key="2">
    <citation type="journal article" date="2007" name="Science">
        <title>Draft genome sequence of the sexually transmitted pathogen Trichomonas vaginalis.</title>
        <authorList>
            <person name="Carlton J.M."/>
            <person name="Hirt R.P."/>
            <person name="Silva J.C."/>
            <person name="Delcher A.L."/>
            <person name="Schatz M."/>
            <person name="Zhao Q."/>
            <person name="Wortman J.R."/>
            <person name="Bidwell S.L."/>
            <person name="Alsmark U.C.M."/>
            <person name="Besteiro S."/>
            <person name="Sicheritz-Ponten T."/>
            <person name="Noel C.J."/>
            <person name="Dacks J.B."/>
            <person name="Foster P.G."/>
            <person name="Simillion C."/>
            <person name="Van de Peer Y."/>
            <person name="Miranda-Saavedra D."/>
            <person name="Barton G.J."/>
            <person name="Westrop G.D."/>
            <person name="Mueller S."/>
            <person name="Dessi D."/>
            <person name="Fiori P.L."/>
            <person name="Ren Q."/>
            <person name="Paulsen I."/>
            <person name="Zhang H."/>
            <person name="Bastida-Corcuera F.D."/>
            <person name="Simoes-Barbosa A."/>
            <person name="Brown M.T."/>
            <person name="Hayes R.D."/>
            <person name="Mukherjee M."/>
            <person name="Okumura C.Y."/>
            <person name="Schneider R."/>
            <person name="Smith A.J."/>
            <person name="Vanacova S."/>
            <person name="Villalvazo M."/>
            <person name="Haas B.J."/>
            <person name="Pertea M."/>
            <person name="Feldblyum T.V."/>
            <person name="Utterback T.R."/>
            <person name="Shu C.L."/>
            <person name="Osoegawa K."/>
            <person name="de Jong P.J."/>
            <person name="Hrdy I."/>
            <person name="Horvathova L."/>
            <person name="Zubacova Z."/>
            <person name="Dolezal P."/>
            <person name="Malik S.B."/>
            <person name="Logsdon J.M. Jr."/>
            <person name="Henze K."/>
            <person name="Gupta A."/>
            <person name="Wang C.C."/>
            <person name="Dunne R.L."/>
            <person name="Upcroft J.A."/>
            <person name="Upcroft P."/>
            <person name="White O."/>
            <person name="Salzberg S.L."/>
            <person name="Tang P."/>
            <person name="Chiu C.-H."/>
            <person name="Lee Y.-S."/>
            <person name="Embley T.M."/>
            <person name="Coombs G.H."/>
            <person name="Mottram J.C."/>
            <person name="Tachezy J."/>
            <person name="Fraser-Liggett C.M."/>
            <person name="Johnson P.J."/>
        </authorList>
    </citation>
    <scope>NUCLEOTIDE SEQUENCE [LARGE SCALE GENOMIC DNA]</scope>
    <source>
        <strain evidence="5">G3</strain>
    </source>
</reference>
<protein>
    <recommendedName>
        <fullName evidence="7">DnaK protein</fullName>
    </recommendedName>
</protein>